<evidence type="ECO:0000256" key="1">
    <source>
        <dbReference type="SAM" id="MobiDB-lite"/>
    </source>
</evidence>
<dbReference type="OrthoDB" id="5752123at2759"/>
<keyword evidence="3" id="KW-1185">Reference proteome</keyword>
<feature type="compositionally biased region" description="Basic and acidic residues" evidence="1">
    <location>
        <begin position="225"/>
        <end position="235"/>
    </location>
</feature>
<dbReference type="AlphaFoldDB" id="A0A2T9ZAV2"/>
<name>A0A2T9ZAV2_9FUNG</name>
<comment type="caution">
    <text evidence="2">The sequence shown here is derived from an EMBL/GenBank/DDBJ whole genome shotgun (WGS) entry which is preliminary data.</text>
</comment>
<protein>
    <submittedName>
        <fullName evidence="2">Uncharacterized protein</fullName>
    </submittedName>
</protein>
<proteinExistence type="predicted"/>
<dbReference type="Proteomes" id="UP000245609">
    <property type="component" value="Unassembled WGS sequence"/>
</dbReference>
<accession>A0A2T9ZAV2</accession>
<reference evidence="2 3" key="1">
    <citation type="journal article" date="2018" name="MBio">
        <title>Comparative Genomics Reveals the Core Gene Toolbox for the Fungus-Insect Symbiosis.</title>
        <authorList>
            <person name="Wang Y."/>
            <person name="Stata M."/>
            <person name="Wang W."/>
            <person name="Stajich J.E."/>
            <person name="White M.M."/>
            <person name="Moncalvo J.M."/>
        </authorList>
    </citation>
    <scope>NUCLEOTIDE SEQUENCE [LARGE SCALE GENOMIC DNA]</scope>
    <source>
        <strain evidence="2 3">SC-DP-2</strain>
    </source>
</reference>
<feature type="region of interest" description="Disordered" evidence="1">
    <location>
        <begin position="210"/>
        <end position="235"/>
    </location>
</feature>
<sequence>MKVEKVSLLEGLDKVIGIILPILLGSDEKSQDSSRWKANLVSRGMEQDSNPDIQNPILLASFNQGQTKVENPTLKLEQRKCDRNRNFKPPHKESYRGGIRREFKVLFQSAFSDKENSGLTANPESLPTQPICDKEIVQDGIFKLSLQDNQKSKEVLPEIPQVQFEGRKTSNIEAKGIRIGAYLDDLIILENSAQECNNNTQIVTNYGTFGHQNKHQKNDLTNSKGKAEESQEGDELKNNAIKSLKSWEKTIEIDFPAMENLVWWRDNLLQWNPFGSSGRPGSDASGSRLKIVTGNTTFYGKWKSIKKSLQINAKELLAILKAMKLQMAFGKAVKIYSDNNTTISYVKKFGETTSSALLIIFEETLDSDGVVNIQQHVPQNKLKIRPTGDRHCFRNHAISQERQVSIRKDKGMVSHSIAVKRVKYEEEGITEDTIDIILNSEQTRKRYKKYDAIQTRYFSGVTKTMLTIKSFQHPTSSVF</sequence>
<evidence type="ECO:0000313" key="3">
    <source>
        <dbReference type="Proteomes" id="UP000245609"/>
    </source>
</evidence>
<organism evidence="2 3">
    <name type="scientific">Smittium megazygosporum</name>
    <dbReference type="NCBI Taxonomy" id="133381"/>
    <lineage>
        <taxon>Eukaryota</taxon>
        <taxon>Fungi</taxon>
        <taxon>Fungi incertae sedis</taxon>
        <taxon>Zoopagomycota</taxon>
        <taxon>Kickxellomycotina</taxon>
        <taxon>Harpellomycetes</taxon>
        <taxon>Harpellales</taxon>
        <taxon>Legeriomycetaceae</taxon>
        <taxon>Smittium</taxon>
    </lineage>
</organism>
<gene>
    <name evidence="2" type="ORF">BB560_003829</name>
</gene>
<evidence type="ECO:0000313" key="2">
    <source>
        <dbReference type="EMBL" id="PVV01739.1"/>
    </source>
</evidence>
<dbReference type="EMBL" id="MBFS01000835">
    <property type="protein sequence ID" value="PVV01739.1"/>
    <property type="molecule type" value="Genomic_DNA"/>
</dbReference>